<comment type="subcellular location">
    <subcellularLocation>
        <location evidence="1 4">Bacterial flagellum basal body</location>
    </subcellularLocation>
</comment>
<dbReference type="GO" id="GO:0030694">
    <property type="term" value="C:bacterial-type flagellum basal body, rod"/>
    <property type="evidence" value="ECO:0007669"/>
    <property type="project" value="UniProtKB-UniRule"/>
</dbReference>
<comment type="similarity">
    <text evidence="2 4">Belongs to the flagella basal body rod proteins family.</text>
</comment>
<dbReference type="Pfam" id="PF00460">
    <property type="entry name" value="Flg_bb_rod"/>
    <property type="match status" value="1"/>
</dbReference>
<dbReference type="Proteomes" id="UP000051298">
    <property type="component" value="Unassembled WGS sequence"/>
</dbReference>
<feature type="domain" description="Flagellar basal-body/hook protein C-terminal" evidence="6">
    <location>
        <begin position="192"/>
        <end position="236"/>
    </location>
</feature>
<dbReference type="GO" id="GO:0071978">
    <property type="term" value="P:bacterial-type flagellum-dependent swarming motility"/>
    <property type="evidence" value="ECO:0007669"/>
    <property type="project" value="TreeGrafter"/>
</dbReference>
<organism evidence="8 9">
    <name type="scientific">Thalassobacter stenotrophicus</name>
    <dbReference type="NCBI Taxonomy" id="266809"/>
    <lineage>
        <taxon>Bacteria</taxon>
        <taxon>Pseudomonadati</taxon>
        <taxon>Pseudomonadota</taxon>
        <taxon>Alphaproteobacteria</taxon>
        <taxon>Rhodobacterales</taxon>
        <taxon>Roseobacteraceae</taxon>
        <taxon>Thalassobacter</taxon>
    </lineage>
</organism>
<evidence type="ECO:0000256" key="4">
    <source>
        <dbReference type="RuleBase" id="RU362116"/>
    </source>
</evidence>
<reference evidence="8 9" key="1">
    <citation type="submission" date="2015-09" db="EMBL/GenBank/DDBJ databases">
        <authorList>
            <consortium name="Swine Surveillance"/>
        </authorList>
    </citation>
    <scope>NUCLEOTIDE SEQUENCE [LARGE SCALE GENOMIC DNA]</scope>
    <source>
        <strain evidence="8 9">CECT 5294</strain>
    </source>
</reference>
<dbReference type="InterPro" id="IPR037925">
    <property type="entry name" value="FlgE/F/G-like"/>
</dbReference>
<dbReference type="Pfam" id="PF06429">
    <property type="entry name" value="Flg_bbr_C"/>
    <property type="match status" value="1"/>
</dbReference>
<dbReference type="InterPro" id="IPR019776">
    <property type="entry name" value="Flagellar_basal_body_rod_CS"/>
</dbReference>
<dbReference type="RefSeq" id="WP_058124333.1">
    <property type="nucleotide sequence ID" value="NZ_CYRX01000033.1"/>
</dbReference>
<evidence type="ECO:0000313" key="8">
    <source>
        <dbReference type="EMBL" id="CUH61659.1"/>
    </source>
</evidence>
<comment type="subunit">
    <text evidence="4">The basal body constitutes a major portion of the flagellar organelle and consists of five rings (E,L,P,S, and M) mounted on a central rod. The rod consists of about 26 subunits of FlgG in the distal portion, and FlgB, FlgC and FlgF are thought to build up the proximal portion of the rod with about 6 subunits each.</text>
</comment>
<dbReference type="InterPro" id="IPR020013">
    <property type="entry name" value="Flagellar_FlgE/F/G"/>
</dbReference>
<dbReference type="SUPFAM" id="SSF117143">
    <property type="entry name" value="Flagellar hook protein flgE"/>
    <property type="match status" value="1"/>
</dbReference>
<dbReference type="InterPro" id="IPR001444">
    <property type="entry name" value="Flag_bb_rod_N"/>
</dbReference>
<evidence type="ECO:0000256" key="1">
    <source>
        <dbReference type="ARBA" id="ARBA00004117"/>
    </source>
</evidence>
<dbReference type="PANTHER" id="PTHR30435:SF19">
    <property type="entry name" value="FLAGELLAR BASAL-BODY ROD PROTEIN FLGG"/>
    <property type="match status" value="1"/>
</dbReference>
<dbReference type="InterPro" id="IPR012836">
    <property type="entry name" value="FlgF"/>
</dbReference>
<proteinExistence type="inferred from homology"/>
<dbReference type="AlphaFoldDB" id="A0A0P1F208"/>
<dbReference type="InterPro" id="IPR010930">
    <property type="entry name" value="Flg_bb/hook_C_dom"/>
</dbReference>
<keyword evidence="3 4" id="KW-0975">Bacterial flagellum</keyword>
<gene>
    <name evidence="8" type="primary">flgG_3</name>
    <name evidence="8" type="ORF">THS5294_02971</name>
</gene>
<evidence type="ECO:0000313" key="9">
    <source>
        <dbReference type="Proteomes" id="UP000051298"/>
    </source>
</evidence>
<dbReference type="NCBIfam" id="NF009332">
    <property type="entry name" value="PRK12690.1"/>
    <property type="match status" value="1"/>
</dbReference>
<dbReference type="Pfam" id="PF22692">
    <property type="entry name" value="LlgE_F_G_D1"/>
    <property type="match status" value="1"/>
</dbReference>
<dbReference type="STRING" id="266809.PM03_00260"/>
<feature type="domain" description="Flagellar basal body rod protein N-terminal" evidence="5">
    <location>
        <begin position="5"/>
        <end position="35"/>
    </location>
</feature>
<dbReference type="NCBIfam" id="TIGR02490">
    <property type="entry name" value="flgF"/>
    <property type="match status" value="1"/>
</dbReference>
<evidence type="ECO:0000259" key="5">
    <source>
        <dbReference type="Pfam" id="PF00460"/>
    </source>
</evidence>
<accession>A0A0P1F208</accession>
<evidence type="ECO:0000259" key="7">
    <source>
        <dbReference type="Pfam" id="PF22692"/>
    </source>
</evidence>
<dbReference type="eggNOG" id="COG4786">
    <property type="taxonomic scope" value="Bacteria"/>
</dbReference>
<sequence length="239" mass="25393">MSDGIYTTLTRQSGLMREMSMVANNIANASTTGYRAEGLIFSEHVKDLGEGQPSLSMATGNGHVTRSVQGALSQTNGTYDLAIEGDGFFQVEGPEGEIQLTRAGAFLPNDAGDLVTPEGLRVLDAGGAPIFIPPDVSDVHISSDGTLSADGRLLAQIGLVMPEDINSLDRTNGVSFTTDGALGPVENGRVLQGFLEGSNVDAVSEISRMIQVQHAYQMGQGFMEREDERMRSVTQLIGR</sequence>
<feature type="domain" description="Flagellar hook protein FlgE/F/G-like D1" evidence="7">
    <location>
        <begin position="82"/>
        <end position="149"/>
    </location>
</feature>
<dbReference type="InterPro" id="IPR053967">
    <property type="entry name" value="LlgE_F_G-like_D1"/>
</dbReference>
<dbReference type="PROSITE" id="PS00588">
    <property type="entry name" value="FLAGELLA_BB_ROD"/>
    <property type="match status" value="1"/>
</dbReference>
<evidence type="ECO:0000259" key="6">
    <source>
        <dbReference type="Pfam" id="PF06429"/>
    </source>
</evidence>
<dbReference type="EMBL" id="CYRX01000033">
    <property type="protein sequence ID" value="CUH61659.1"/>
    <property type="molecule type" value="Genomic_DNA"/>
</dbReference>
<protein>
    <recommendedName>
        <fullName evidence="4">Flagellar basal-body rod protein FlgF</fullName>
    </recommendedName>
</protein>
<name>A0A0P1F208_9RHOB</name>
<dbReference type="PANTHER" id="PTHR30435">
    <property type="entry name" value="FLAGELLAR PROTEIN"/>
    <property type="match status" value="1"/>
</dbReference>
<evidence type="ECO:0000256" key="3">
    <source>
        <dbReference type="ARBA" id="ARBA00023143"/>
    </source>
</evidence>
<evidence type="ECO:0000256" key="2">
    <source>
        <dbReference type="ARBA" id="ARBA00009677"/>
    </source>
</evidence>
<dbReference type="NCBIfam" id="TIGR03506">
    <property type="entry name" value="FlgEFG_subfam"/>
    <property type="match status" value="1"/>
</dbReference>